<evidence type="ECO:0000256" key="3">
    <source>
        <dbReference type="ARBA" id="ARBA00022679"/>
    </source>
</evidence>
<dbReference type="GO" id="GO:0005886">
    <property type="term" value="C:plasma membrane"/>
    <property type="evidence" value="ECO:0007669"/>
    <property type="project" value="InterPro"/>
</dbReference>
<keyword evidence="8" id="KW-0449">Lipoprotein</keyword>
<accession>A0A428MKL3</accession>
<keyword evidence="5 7" id="KW-1133">Transmembrane helix</keyword>
<keyword evidence="4 7" id="KW-0812">Transmembrane</keyword>
<comment type="caution">
    <text evidence="8">The sequence shown here is derived from an EMBL/GenBank/DDBJ whole genome shotgun (WGS) entry which is preliminary data.</text>
</comment>
<dbReference type="RefSeq" id="WP_185827166.1">
    <property type="nucleotide sequence ID" value="NZ_RSDW01000001.1"/>
</dbReference>
<dbReference type="PANTHER" id="PTHR30589:SF0">
    <property type="entry name" value="PHOSPHATIDYLGLYCEROL--PROLIPOPROTEIN DIACYLGLYCERYL TRANSFERASE"/>
    <property type="match status" value="1"/>
</dbReference>
<comment type="similarity">
    <text evidence="1">Belongs to the Lgt family.</text>
</comment>
<organism evidence="8 9">
    <name type="scientific">Edaphobacter aggregans</name>
    <dbReference type="NCBI Taxonomy" id="570835"/>
    <lineage>
        <taxon>Bacteria</taxon>
        <taxon>Pseudomonadati</taxon>
        <taxon>Acidobacteriota</taxon>
        <taxon>Terriglobia</taxon>
        <taxon>Terriglobales</taxon>
        <taxon>Acidobacteriaceae</taxon>
        <taxon>Edaphobacter</taxon>
    </lineage>
</organism>
<feature type="transmembrane region" description="Helical" evidence="7">
    <location>
        <begin position="159"/>
        <end position="178"/>
    </location>
</feature>
<protein>
    <submittedName>
        <fullName evidence="8">Phosphatidylglycerol:prolipoprotein diacylglycerol transferase</fullName>
    </submittedName>
</protein>
<evidence type="ECO:0000256" key="1">
    <source>
        <dbReference type="ARBA" id="ARBA00007150"/>
    </source>
</evidence>
<feature type="transmembrane region" description="Helical" evidence="7">
    <location>
        <begin position="185"/>
        <end position="202"/>
    </location>
</feature>
<evidence type="ECO:0000256" key="6">
    <source>
        <dbReference type="ARBA" id="ARBA00023136"/>
    </source>
</evidence>
<proteinExistence type="inferred from homology"/>
<evidence type="ECO:0000313" key="9">
    <source>
        <dbReference type="Proteomes" id="UP000269669"/>
    </source>
</evidence>
<dbReference type="Pfam" id="PF01790">
    <property type="entry name" value="LGT"/>
    <property type="match status" value="1"/>
</dbReference>
<feature type="transmembrane region" description="Helical" evidence="7">
    <location>
        <begin position="112"/>
        <end position="132"/>
    </location>
</feature>
<feature type="transmembrane region" description="Helical" evidence="7">
    <location>
        <begin position="12"/>
        <end position="33"/>
    </location>
</feature>
<dbReference type="EMBL" id="RSDW01000001">
    <property type="protein sequence ID" value="RSL17448.1"/>
    <property type="molecule type" value="Genomic_DNA"/>
</dbReference>
<keyword evidence="6 7" id="KW-0472">Membrane</keyword>
<feature type="transmembrane region" description="Helical" evidence="7">
    <location>
        <begin position="45"/>
        <end position="65"/>
    </location>
</feature>
<name>A0A428MKL3_9BACT</name>
<keyword evidence="2" id="KW-1003">Cell membrane</keyword>
<evidence type="ECO:0000313" key="8">
    <source>
        <dbReference type="EMBL" id="RSL17448.1"/>
    </source>
</evidence>
<evidence type="ECO:0000256" key="2">
    <source>
        <dbReference type="ARBA" id="ARBA00022475"/>
    </source>
</evidence>
<reference evidence="8 9" key="1">
    <citation type="submission" date="2018-12" db="EMBL/GenBank/DDBJ databases">
        <title>Sequencing of bacterial isolates from soil warming experiment in Harvard Forest, Massachusetts, USA.</title>
        <authorList>
            <person name="Deangelis K."/>
        </authorList>
    </citation>
    <scope>NUCLEOTIDE SEQUENCE [LARGE SCALE GENOMIC DNA]</scope>
    <source>
        <strain evidence="8 9">EB153</strain>
    </source>
</reference>
<dbReference type="GO" id="GO:0008961">
    <property type="term" value="F:phosphatidylglycerol-prolipoprotein diacylglyceryl transferase activity"/>
    <property type="evidence" value="ECO:0007669"/>
    <property type="project" value="InterPro"/>
</dbReference>
<gene>
    <name evidence="8" type="ORF">EDE15_2983</name>
</gene>
<sequence length="248" mass="26693">MYPNLIHLGYFTLPTFGALAAIGLIAGLTLSLRTAAKVGLSPEKVWNAGLFTILAAFVLSRFLLVVTNLRDFLTYPILLLMVPSLTAAGLFLTAIATALYLRFRRLPILRTLDAWAPCATLIWAFLALGHFAEGSDPGLPSRLPWGIAIPPSALKLHPVALYAAIAAILITLGLLRYLTPHRHAGDTIASALVATGVAQYLLTFLRQPFPYPVPLGNLLDPIQWIALGMIATAGLISLQSRKLVTHAV</sequence>
<dbReference type="InterPro" id="IPR001640">
    <property type="entry name" value="Lgt"/>
</dbReference>
<evidence type="ECO:0000256" key="5">
    <source>
        <dbReference type="ARBA" id="ARBA00022989"/>
    </source>
</evidence>
<evidence type="ECO:0000256" key="4">
    <source>
        <dbReference type="ARBA" id="ARBA00022692"/>
    </source>
</evidence>
<dbReference type="AlphaFoldDB" id="A0A428MKL3"/>
<evidence type="ECO:0000256" key="7">
    <source>
        <dbReference type="SAM" id="Phobius"/>
    </source>
</evidence>
<dbReference type="PANTHER" id="PTHR30589">
    <property type="entry name" value="PROLIPOPROTEIN DIACYLGLYCERYL TRANSFERASE"/>
    <property type="match status" value="1"/>
</dbReference>
<dbReference type="GO" id="GO:0042158">
    <property type="term" value="P:lipoprotein biosynthetic process"/>
    <property type="evidence" value="ECO:0007669"/>
    <property type="project" value="InterPro"/>
</dbReference>
<keyword evidence="3 8" id="KW-0808">Transferase</keyword>
<dbReference type="Proteomes" id="UP000269669">
    <property type="component" value="Unassembled WGS sequence"/>
</dbReference>
<feature type="transmembrane region" description="Helical" evidence="7">
    <location>
        <begin position="77"/>
        <end position="100"/>
    </location>
</feature>
<feature type="transmembrane region" description="Helical" evidence="7">
    <location>
        <begin position="222"/>
        <end position="238"/>
    </location>
</feature>
<keyword evidence="9" id="KW-1185">Reference proteome</keyword>